<gene>
    <name evidence="9" type="ORF">cpu_04010</name>
</gene>
<organism evidence="9 10">
    <name type="scientific">Carboxydothermus pertinax</name>
    <dbReference type="NCBI Taxonomy" id="870242"/>
    <lineage>
        <taxon>Bacteria</taxon>
        <taxon>Bacillati</taxon>
        <taxon>Bacillota</taxon>
        <taxon>Clostridia</taxon>
        <taxon>Thermoanaerobacterales</taxon>
        <taxon>Thermoanaerobacteraceae</taxon>
        <taxon>Carboxydothermus</taxon>
    </lineage>
</organism>
<evidence type="ECO:0000256" key="6">
    <source>
        <dbReference type="ARBA" id="ARBA00023136"/>
    </source>
</evidence>
<keyword evidence="5 8" id="KW-1133">Transmembrane helix</keyword>
<dbReference type="InterPro" id="IPR000425">
    <property type="entry name" value="MIP"/>
</dbReference>
<dbReference type="OrthoDB" id="9807293at2"/>
<feature type="transmembrane region" description="Helical" evidence="8">
    <location>
        <begin position="37"/>
        <end position="55"/>
    </location>
</feature>
<reference evidence="10" key="1">
    <citation type="submission" date="2016-12" db="EMBL/GenBank/DDBJ databases">
        <title>Draft Genome Sequences od Carboxydothermus pertinax and islandicus, Hydrogenogenic Carboxydotrophic Bacteria.</title>
        <authorList>
            <person name="Fukuyama Y."/>
            <person name="Ohmae K."/>
            <person name="Yoneda Y."/>
            <person name="Yoshida T."/>
            <person name="Sako Y."/>
        </authorList>
    </citation>
    <scope>NUCLEOTIDE SEQUENCE [LARGE SCALE GENOMIC DNA]</scope>
    <source>
        <strain evidence="10">Ug1</strain>
    </source>
</reference>
<dbReference type="InterPro" id="IPR023271">
    <property type="entry name" value="Aquaporin-like"/>
</dbReference>
<dbReference type="PANTHER" id="PTHR43829:SF9">
    <property type="entry name" value="AQUAPORIN-9"/>
    <property type="match status" value="1"/>
</dbReference>
<evidence type="ECO:0000256" key="1">
    <source>
        <dbReference type="ARBA" id="ARBA00004141"/>
    </source>
</evidence>
<dbReference type="Proteomes" id="UP000187485">
    <property type="component" value="Unassembled WGS sequence"/>
</dbReference>
<evidence type="ECO:0000256" key="4">
    <source>
        <dbReference type="ARBA" id="ARBA00022692"/>
    </source>
</evidence>
<dbReference type="EMBL" id="BDJK01000006">
    <property type="protein sequence ID" value="GAV21891.1"/>
    <property type="molecule type" value="Genomic_DNA"/>
</dbReference>
<dbReference type="PANTHER" id="PTHR43829">
    <property type="entry name" value="AQUAPORIN OR AQUAGLYCEROPORIN RELATED"/>
    <property type="match status" value="1"/>
</dbReference>
<feature type="transmembrane region" description="Helical" evidence="8">
    <location>
        <begin position="165"/>
        <end position="186"/>
    </location>
</feature>
<dbReference type="Pfam" id="PF00230">
    <property type="entry name" value="MIP"/>
    <property type="match status" value="1"/>
</dbReference>
<keyword evidence="10" id="KW-1185">Reference proteome</keyword>
<comment type="subcellular location">
    <subcellularLocation>
        <location evidence="1">Membrane</location>
        <topology evidence="1">Multi-pass membrane protein</topology>
    </subcellularLocation>
</comment>
<feature type="transmembrane region" description="Helical" evidence="8">
    <location>
        <begin position="6"/>
        <end position="25"/>
    </location>
</feature>
<evidence type="ECO:0000256" key="3">
    <source>
        <dbReference type="ARBA" id="ARBA00022448"/>
    </source>
</evidence>
<dbReference type="GO" id="GO:0005886">
    <property type="term" value="C:plasma membrane"/>
    <property type="evidence" value="ECO:0007669"/>
    <property type="project" value="TreeGrafter"/>
</dbReference>
<sequence>MTAFIGELIGVAIIILFGGGVVANVSLNKSKGQNSGWIVITAGWAFGVAVAAYATGKLSGAHLNPAVTIALAYLGQFPWSKVPMYILAQVLGGFIGGVLVWLAYLPHWAETDDPGAKLGVFSTGPAIRNYAANLLTEIIGTTALVFGVLALGVNKEPAASGLAPLLVGILVWALGLSLGGPTGYAINPARDLGPRIAHAVLPIPGKGSSDWAYSWVPIVGPIIGGLIGAILYQMVF</sequence>
<feature type="transmembrane region" description="Helical" evidence="8">
    <location>
        <begin position="86"/>
        <end position="104"/>
    </location>
</feature>
<dbReference type="RefSeq" id="WP_075858330.1">
    <property type="nucleotide sequence ID" value="NZ_BDJK01000006.1"/>
</dbReference>
<dbReference type="Gene3D" id="1.20.1080.10">
    <property type="entry name" value="Glycerol uptake facilitator protein"/>
    <property type="match status" value="1"/>
</dbReference>
<evidence type="ECO:0000313" key="9">
    <source>
        <dbReference type="EMBL" id="GAV21891.1"/>
    </source>
</evidence>
<accession>A0A1L8CSJ4</accession>
<dbReference type="PRINTS" id="PR00783">
    <property type="entry name" value="MINTRINSICP"/>
</dbReference>
<evidence type="ECO:0000256" key="8">
    <source>
        <dbReference type="SAM" id="Phobius"/>
    </source>
</evidence>
<evidence type="ECO:0000313" key="10">
    <source>
        <dbReference type="Proteomes" id="UP000187485"/>
    </source>
</evidence>
<name>A0A1L8CSJ4_9THEO</name>
<dbReference type="InterPro" id="IPR022357">
    <property type="entry name" value="MIP_CS"/>
</dbReference>
<dbReference type="SUPFAM" id="SSF81338">
    <property type="entry name" value="Aquaporin-like"/>
    <property type="match status" value="1"/>
</dbReference>
<comment type="caution">
    <text evidence="9">The sequence shown here is derived from an EMBL/GenBank/DDBJ whole genome shotgun (WGS) entry which is preliminary data.</text>
</comment>
<keyword evidence="3 7" id="KW-0813">Transport</keyword>
<feature type="transmembrane region" description="Helical" evidence="8">
    <location>
        <begin position="130"/>
        <end position="153"/>
    </location>
</feature>
<evidence type="ECO:0000256" key="2">
    <source>
        <dbReference type="ARBA" id="ARBA00006175"/>
    </source>
</evidence>
<dbReference type="AlphaFoldDB" id="A0A1L8CSJ4"/>
<dbReference type="InterPro" id="IPR050363">
    <property type="entry name" value="MIP/Aquaporin"/>
</dbReference>
<protein>
    <submittedName>
        <fullName evidence="9">Glycerol transporter</fullName>
    </submittedName>
</protein>
<dbReference type="STRING" id="870242.cpu_04010"/>
<comment type="similarity">
    <text evidence="2 7">Belongs to the MIP/aquaporin (TC 1.A.8) family.</text>
</comment>
<keyword evidence="6 8" id="KW-0472">Membrane</keyword>
<dbReference type="PROSITE" id="PS00221">
    <property type="entry name" value="MIP"/>
    <property type="match status" value="1"/>
</dbReference>
<evidence type="ECO:0000256" key="7">
    <source>
        <dbReference type="RuleBase" id="RU000477"/>
    </source>
</evidence>
<feature type="transmembrane region" description="Helical" evidence="8">
    <location>
        <begin position="212"/>
        <end position="232"/>
    </location>
</feature>
<proteinExistence type="inferred from homology"/>
<dbReference type="GO" id="GO:0015254">
    <property type="term" value="F:glycerol channel activity"/>
    <property type="evidence" value="ECO:0007669"/>
    <property type="project" value="TreeGrafter"/>
</dbReference>
<dbReference type="NCBIfam" id="TIGR00861">
    <property type="entry name" value="MIP"/>
    <property type="match status" value="1"/>
</dbReference>
<keyword evidence="4 7" id="KW-0812">Transmembrane</keyword>
<evidence type="ECO:0000256" key="5">
    <source>
        <dbReference type="ARBA" id="ARBA00022989"/>
    </source>
</evidence>